<feature type="chain" id="PRO_5002413598" description="Fibronectin type-III domain-containing protein" evidence="2">
    <location>
        <begin position="21"/>
        <end position="861"/>
    </location>
</feature>
<dbReference type="PANTHER" id="PTHR34819">
    <property type="entry name" value="LARGE CYSTEINE-RICH PERIPLASMIC PROTEIN OMCB"/>
    <property type="match status" value="1"/>
</dbReference>
<dbReference type="InterPro" id="IPR024079">
    <property type="entry name" value="MetalloPept_cat_dom_sf"/>
</dbReference>
<feature type="signal peptide" evidence="2">
    <location>
        <begin position="1"/>
        <end position="20"/>
    </location>
</feature>
<evidence type="ECO:0000313" key="5">
    <source>
        <dbReference type="Proteomes" id="UP000033054"/>
    </source>
</evidence>
<organism evidence="4 5">
    <name type="scientific">Spirosoma radiotolerans</name>
    <dbReference type="NCBI Taxonomy" id="1379870"/>
    <lineage>
        <taxon>Bacteria</taxon>
        <taxon>Pseudomonadati</taxon>
        <taxon>Bacteroidota</taxon>
        <taxon>Cytophagia</taxon>
        <taxon>Cytophagales</taxon>
        <taxon>Cytophagaceae</taxon>
        <taxon>Spirosoma</taxon>
    </lineage>
</organism>
<keyword evidence="5" id="KW-1185">Reference proteome</keyword>
<dbReference type="Pfam" id="PF20009">
    <property type="entry name" value="GEVED"/>
    <property type="match status" value="1"/>
</dbReference>
<dbReference type="InterPro" id="IPR001434">
    <property type="entry name" value="OmcB-like_DUF11"/>
</dbReference>
<protein>
    <recommendedName>
        <fullName evidence="3">Fibronectin type-III domain-containing protein</fullName>
    </recommendedName>
</protein>
<gene>
    <name evidence="4" type="ORF">SD10_28455</name>
</gene>
<evidence type="ECO:0000313" key="4">
    <source>
        <dbReference type="EMBL" id="AKD58241.1"/>
    </source>
</evidence>
<keyword evidence="2" id="KW-0732">Signal</keyword>
<reference evidence="4 5" key="1">
    <citation type="journal article" date="2014" name="Curr. Microbiol.">
        <title>Spirosoma radiotolerans sp. nov., a gamma-radiation-resistant bacterium isolated from gamma ray-irradiated soil.</title>
        <authorList>
            <person name="Lee J.J."/>
            <person name="Srinivasan S."/>
            <person name="Lim S."/>
            <person name="Joe M."/>
            <person name="Im S."/>
            <person name="Bae S.I."/>
            <person name="Park K.R."/>
            <person name="Han J.H."/>
            <person name="Park S.H."/>
            <person name="Joo B.M."/>
            <person name="Park S.J."/>
            <person name="Kim M.K."/>
        </authorList>
    </citation>
    <scope>NUCLEOTIDE SEQUENCE [LARGE SCALE GENOMIC DNA]</scope>
    <source>
        <strain evidence="4 5">DG5A</strain>
    </source>
</reference>
<dbReference type="InterPro" id="IPR013783">
    <property type="entry name" value="Ig-like_fold"/>
</dbReference>
<dbReference type="EMBL" id="CP010429">
    <property type="protein sequence ID" value="AKD58241.1"/>
    <property type="molecule type" value="Genomic_DNA"/>
</dbReference>
<dbReference type="InterPro" id="IPR051172">
    <property type="entry name" value="Chlamydia_OmcB"/>
</dbReference>
<dbReference type="OrthoDB" id="6278496at2"/>
<dbReference type="SUPFAM" id="SSF49265">
    <property type="entry name" value="Fibronectin type III"/>
    <property type="match status" value="1"/>
</dbReference>
<name>A0A0E3VAK6_9BACT</name>
<dbReference type="GO" id="GO:0008237">
    <property type="term" value="F:metallopeptidase activity"/>
    <property type="evidence" value="ECO:0007669"/>
    <property type="project" value="InterPro"/>
</dbReference>
<dbReference type="InterPro" id="IPR047589">
    <property type="entry name" value="DUF11_rpt"/>
</dbReference>
<evidence type="ECO:0000256" key="1">
    <source>
        <dbReference type="SAM" id="MobiDB-lite"/>
    </source>
</evidence>
<dbReference type="InterPro" id="IPR045474">
    <property type="entry name" value="GEVED"/>
</dbReference>
<dbReference type="AlphaFoldDB" id="A0A0E3VAK6"/>
<accession>A0A0E3VAK6</accession>
<dbReference type="PROSITE" id="PS50853">
    <property type="entry name" value="FN3"/>
    <property type="match status" value="1"/>
</dbReference>
<evidence type="ECO:0000256" key="2">
    <source>
        <dbReference type="SAM" id="SignalP"/>
    </source>
</evidence>
<evidence type="ECO:0000259" key="3">
    <source>
        <dbReference type="PROSITE" id="PS50853"/>
    </source>
</evidence>
<feature type="region of interest" description="Disordered" evidence="1">
    <location>
        <begin position="664"/>
        <end position="724"/>
    </location>
</feature>
<feature type="compositionally biased region" description="Polar residues" evidence="1">
    <location>
        <begin position="692"/>
        <end position="706"/>
    </location>
</feature>
<dbReference type="Gene3D" id="2.60.40.10">
    <property type="entry name" value="Immunoglobulins"/>
    <property type="match status" value="3"/>
</dbReference>
<dbReference type="InterPro" id="IPR003961">
    <property type="entry name" value="FN3_dom"/>
</dbReference>
<dbReference type="InterPro" id="IPR036116">
    <property type="entry name" value="FN3_sf"/>
</dbReference>
<dbReference type="Pfam" id="PF01345">
    <property type="entry name" value="DUF11"/>
    <property type="match status" value="2"/>
</dbReference>
<sequence length="861" mass="90998">MGKYVQVLFLWLWLPAVLLAQQPVHTNPTLPLCATFDLTAAQRKELNLQASQALAQKRASNAAFASITYVPIRPHILRRSDGTGGMSTASLNQVIAVTNSYYLLNGYGIQFYFCGTSPDYINNDTQYNSFDINNESAITQGHDVTNAMNQYYVNSFASGAGGYAYYPANGLYSTHSFILNEAGNEEDMGNRLIPHELGHNFNLVHTFGERAGNGTLGSGTTFELVTRGAGANCTTEGDYICDTPADPYNVDGANIIYVNNCPQYDPSSTARDANGQAYNPSLTNIMSYYFPCAHDFTAGQYDRMQAGLALRQTHTAYSLDCPPTAVSAPTNLVASISNGNVSLTWQDNGTNEMGYFIERSRSPTSGFLPIGGVGPNMTTFTDTKTTPITTYYYRVKPSNSTTTGISQIINIQTPACRPSFVYACDYPVGFSSMAVNNVALSQNSGCSSKGYGTFGTSTTVLAGMSYPVSGAFLYSFYDQGVTIWADLNRDGTYDANQGERLFQTSSYVTGQFAGSLTLPASLSAGALSIRAITAYSTIPNIPCGTYSYGEAEDYTLNVVSPTPPSADLSLSLQSSIRTLATNQPVSYSLTIRNAGPNDAADISWQNRLPANVSFLSGGTNVVNSGTAVSGSNIALANGQSATFIYHLLPTQGGTFVNAAQIMTSSLPDPDSQPGSGTGDGQDDAASVDIRTAASTSTVYSSPNPNQVPLPAVASSQPAPDPDKADLSLAMAVDLRTPIAGQSVTFTVSIRNEGGLPATNIVVRDTLRGLTLTGSSPVFNVVSTGAGYTIIEGTVASLAANATTQVAFTATPTSAGYITNAAQIWSSAVADPDSKPGSLTPTGNNFNGEDDIAWIDLRVELP</sequence>
<proteinExistence type="predicted"/>
<dbReference type="InterPro" id="IPR008754">
    <property type="entry name" value="Peptidase_M43"/>
</dbReference>
<dbReference type="PATRIC" id="fig|1379870.5.peg.6138"/>
<feature type="domain" description="Fibronectin type-III" evidence="3">
    <location>
        <begin position="325"/>
        <end position="416"/>
    </location>
</feature>
<dbReference type="Gene3D" id="3.40.390.10">
    <property type="entry name" value="Collagenase (Catalytic Domain)"/>
    <property type="match status" value="1"/>
</dbReference>
<dbReference type="HOGENOM" id="CLU_334608_0_0_10"/>
<dbReference type="Proteomes" id="UP000033054">
    <property type="component" value="Chromosome"/>
</dbReference>
<dbReference type="KEGG" id="srd:SD10_28455"/>
<dbReference type="RefSeq" id="WP_046578828.1">
    <property type="nucleotide sequence ID" value="NZ_CP010429.1"/>
</dbReference>
<dbReference type="NCBIfam" id="TIGR01451">
    <property type="entry name" value="B_ant_repeat"/>
    <property type="match status" value="2"/>
</dbReference>
<dbReference type="STRING" id="1379870.SD10_28455"/>
<dbReference type="SUPFAM" id="SSF55486">
    <property type="entry name" value="Metalloproteases ('zincins'), catalytic domain"/>
    <property type="match status" value="1"/>
</dbReference>
<dbReference type="Pfam" id="PF05572">
    <property type="entry name" value="Peptidase_M43"/>
    <property type="match status" value="1"/>
</dbReference>